<keyword evidence="1" id="KW-0597">Phosphoprotein</keyword>
<dbReference type="GeneID" id="115823389"/>
<evidence type="ECO:0000313" key="5">
    <source>
        <dbReference type="Proteomes" id="UP000504632"/>
    </source>
</evidence>
<accession>A0A6J2WHS5</accession>
<sequence length="327" mass="36248">MQQKLCTRSTSLFVENGKACGAGAPLQLPFRCPRCGEQKRFNSLASLRAHLEYSHTYHTRLDLSLPNTRGHSHIDITLPGEQSAHDTGLDKSADGKNQTTRDAGTDTNTTEKGEGKLKSSISADPDPCPAQPPDPSPGQSGLSPQSNCRGVEVRAGVGPCCAPVTMVGQRLEGMLRVADSSMERRLLRLSSELAQTDTALLCERAHSHHLAREKQEMLEREQALSKQVDSAVMVIATLRQQLSMSEHELERKEQEVISIQNFLEVAAQHEMCGKVRLRHFIENLLRRIALAERLLEYYRTAPHRQHCPAHPVSPPADHGSHRITKSR</sequence>
<dbReference type="FunCoup" id="A0A6J2WHS5">
    <property type="interactions" value="725"/>
</dbReference>
<protein>
    <submittedName>
        <fullName evidence="6">Protein ZNF365</fullName>
    </submittedName>
</protein>
<dbReference type="GO" id="GO:0110026">
    <property type="term" value="P:regulation of DNA strand resection involved in replication fork processing"/>
    <property type="evidence" value="ECO:0007669"/>
    <property type="project" value="TreeGrafter"/>
</dbReference>
<dbReference type="AlphaFoldDB" id="A0A6J2WHS5"/>
<dbReference type="InterPro" id="IPR057038">
    <property type="entry name" value="FBX41/ZN365_Znf-C2H2"/>
</dbReference>
<organism evidence="5 6">
    <name type="scientific">Chanos chanos</name>
    <name type="common">Milkfish</name>
    <name type="synonym">Mugil chanos</name>
    <dbReference type="NCBI Taxonomy" id="29144"/>
    <lineage>
        <taxon>Eukaryota</taxon>
        <taxon>Metazoa</taxon>
        <taxon>Chordata</taxon>
        <taxon>Craniata</taxon>
        <taxon>Vertebrata</taxon>
        <taxon>Euteleostomi</taxon>
        <taxon>Actinopterygii</taxon>
        <taxon>Neopterygii</taxon>
        <taxon>Teleostei</taxon>
        <taxon>Ostariophysi</taxon>
        <taxon>Gonorynchiformes</taxon>
        <taxon>Chanidae</taxon>
        <taxon>Chanos</taxon>
    </lineage>
</organism>
<name>A0A6J2WHS5_CHACN</name>
<gene>
    <name evidence="6" type="primary">znf365</name>
</gene>
<dbReference type="CTD" id="22891"/>
<reference evidence="6" key="1">
    <citation type="submission" date="2025-08" db="UniProtKB">
        <authorList>
            <consortium name="RefSeq"/>
        </authorList>
    </citation>
    <scope>IDENTIFICATION</scope>
</reference>
<evidence type="ECO:0000259" key="4">
    <source>
        <dbReference type="Pfam" id="PF23165"/>
    </source>
</evidence>
<dbReference type="OrthoDB" id="271433at2759"/>
<feature type="region of interest" description="Disordered" evidence="3">
    <location>
        <begin position="304"/>
        <end position="327"/>
    </location>
</feature>
<dbReference type="InParanoid" id="A0A6J2WHS5"/>
<dbReference type="Pfam" id="PF23165">
    <property type="entry name" value="zf-C2H2_FBX41"/>
    <property type="match status" value="1"/>
</dbReference>
<evidence type="ECO:0000256" key="1">
    <source>
        <dbReference type="ARBA" id="ARBA00022553"/>
    </source>
</evidence>
<dbReference type="GO" id="GO:0010975">
    <property type="term" value="P:regulation of neuron projection development"/>
    <property type="evidence" value="ECO:0007669"/>
    <property type="project" value="TreeGrafter"/>
</dbReference>
<dbReference type="GO" id="GO:0010569">
    <property type="term" value="P:regulation of double-strand break repair via homologous recombination"/>
    <property type="evidence" value="ECO:0007669"/>
    <property type="project" value="TreeGrafter"/>
</dbReference>
<feature type="region of interest" description="Disordered" evidence="3">
    <location>
        <begin position="72"/>
        <end position="148"/>
    </location>
</feature>
<evidence type="ECO:0000256" key="3">
    <source>
        <dbReference type="SAM" id="MobiDB-lite"/>
    </source>
</evidence>
<dbReference type="RefSeq" id="XP_030643297.1">
    <property type="nucleotide sequence ID" value="XM_030787437.1"/>
</dbReference>
<evidence type="ECO:0000256" key="2">
    <source>
        <dbReference type="ARBA" id="ARBA00023054"/>
    </source>
</evidence>
<dbReference type="PANTHER" id="PTHR15739:SF2">
    <property type="entry name" value="PROTEIN ZNF365"/>
    <property type="match status" value="1"/>
</dbReference>
<feature type="compositionally biased region" description="Low complexity" evidence="3">
    <location>
        <begin position="137"/>
        <end position="146"/>
    </location>
</feature>
<keyword evidence="5" id="KW-1185">Reference proteome</keyword>
<feature type="domain" description="FBX41/ZN365 C2H2-type zinc finger" evidence="4">
    <location>
        <begin position="28"/>
        <end position="57"/>
    </location>
</feature>
<dbReference type="PANTHER" id="PTHR15739">
    <property type="entry name" value="ZINC FINGER PROTEIN"/>
    <property type="match status" value="1"/>
</dbReference>
<proteinExistence type="predicted"/>
<dbReference type="Proteomes" id="UP000504632">
    <property type="component" value="Chromosome 10"/>
</dbReference>
<dbReference type="InterPro" id="IPR052283">
    <property type="entry name" value="GenomicStab_NeuMorph_Reg"/>
</dbReference>
<evidence type="ECO:0000313" key="6">
    <source>
        <dbReference type="RefSeq" id="XP_030643297.1"/>
    </source>
</evidence>
<keyword evidence="2" id="KW-0175">Coiled coil</keyword>
<feature type="compositionally biased region" description="Pro residues" evidence="3">
    <location>
        <begin position="126"/>
        <end position="136"/>
    </location>
</feature>
<feature type="compositionally biased region" description="Basic and acidic residues" evidence="3">
    <location>
        <begin position="83"/>
        <end position="94"/>
    </location>
</feature>
<dbReference type="GO" id="GO:0000723">
    <property type="term" value="P:telomere maintenance"/>
    <property type="evidence" value="ECO:0007669"/>
    <property type="project" value="TreeGrafter"/>
</dbReference>